<reference evidence="13" key="2">
    <citation type="submission" date="2020-12" db="EMBL/GenBank/DDBJ databases">
        <authorList>
            <person name="Kanost M."/>
        </authorList>
    </citation>
    <scope>NUCLEOTIDE SEQUENCE</scope>
</reference>
<feature type="compositionally biased region" description="Gly residues" evidence="10">
    <location>
        <begin position="234"/>
        <end position="277"/>
    </location>
</feature>
<feature type="region of interest" description="Disordered" evidence="10">
    <location>
        <begin position="232"/>
        <end position="331"/>
    </location>
</feature>
<dbReference type="PANTHER" id="PTHR23238">
    <property type="entry name" value="RNA BINDING PROTEIN"/>
    <property type="match status" value="1"/>
</dbReference>
<evidence type="ECO:0000256" key="6">
    <source>
        <dbReference type="ARBA" id="ARBA00022884"/>
    </source>
</evidence>
<keyword evidence="14" id="KW-1185">Reference proteome</keyword>
<dbReference type="GO" id="GO:0003723">
    <property type="term" value="F:RNA binding"/>
    <property type="evidence" value="ECO:0007669"/>
    <property type="project" value="UniProtKB-UniRule"/>
</dbReference>
<evidence type="ECO:0000256" key="2">
    <source>
        <dbReference type="ARBA" id="ARBA00008448"/>
    </source>
</evidence>
<evidence type="ECO:0000259" key="11">
    <source>
        <dbReference type="PROSITE" id="PS50102"/>
    </source>
</evidence>
<accession>A0A921YNM9</accession>
<dbReference type="AlphaFoldDB" id="A0A921YNM9"/>
<dbReference type="CDD" id="cd12534">
    <property type="entry name" value="RRM_SARFH"/>
    <property type="match status" value="1"/>
</dbReference>
<organism evidence="13 14">
    <name type="scientific">Manduca sexta</name>
    <name type="common">Tobacco hawkmoth</name>
    <name type="synonym">Tobacco hornworm</name>
    <dbReference type="NCBI Taxonomy" id="7130"/>
    <lineage>
        <taxon>Eukaryota</taxon>
        <taxon>Metazoa</taxon>
        <taxon>Ecdysozoa</taxon>
        <taxon>Arthropoda</taxon>
        <taxon>Hexapoda</taxon>
        <taxon>Insecta</taxon>
        <taxon>Pterygota</taxon>
        <taxon>Neoptera</taxon>
        <taxon>Endopterygota</taxon>
        <taxon>Lepidoptera</taxon>
        <taxon>Glossata</taxon>
        <taxon>Ditrysia</taxon>
        <taxon>Bombycoidea</taxon>
        <taxon>Sphingidae</taxon>
        <taxon>Sphinginae</taxon>
        <taxon>Sphingini</taxon>
        <taxon>Manduca</taxon>
    </lineage>
</organism>
<protein>
    <recommendedName>
        <fullName evidence="15">RNA-binding protein cabeza-like</fullName>
    </recommendedName>
</protein>
<proteinExistence type="inferred from homology"/>
<dbReference type="SMART" id="SM00360">
    <property type="entry name" value="RRM"/>
    <property type="match status" value="1"/>
</dbReference>
<evidence type="ECO:0000259" key="12">
    <source>
        <dbReference type="PROSITE" id="PS50199"/>
    </source>
</evidence>
<evidence type="ECO:0000256" key="8">
    <source>
        <dbReference type="PROSITE-ProRule" id="PRU00176"/>
    </source>
</evidence>
<evidence type="ECO:0000313" key="14">
    <source>
        <dbReference type="Proteomes" id="UP000791440"/>
    </source>
</evidence>
<dbReference type="PROSITE" id="PS50102">
    <property type="entry name" value="RRM"/>
    <property type="match status" value="1"/>
</dbReference>
<keyword evidence="5" id="KW-0862">Zinc</keyword>
<evidence type="ECO:0000256" key="5">
    <source>
        <dbReference type="ARBA" id="ARBA00022833"/>
    </source>
</evidence>
<dbReference type="PROSITE" id="PS01358">
    <property type="entry name" value="ZF_RANBP2_1"/>
    <property type="match status" value="1"/>
</dbReference>
<evidence type="ECO:0000256" key="4">
    <source>
        <dbReference type="ARBA" id="ARBA00022771"/>
    </source>
</evidence>
<name>A0A921YNM9_MANSE</name>
<evidence type="ECO:0000256" key="9">
    <source>
        <dbReference type="PROSITE-ProRule" id="PRU00322"/>
    </source>
</evidence>
<sequence length="331" mass="32344">MTEAVTSTEEMTVGAMVVIAGVAAILEEGMEVTAQATTIEMGGIETVVMGGGGGGFGGDRGGGDMVTQEDTVFIQGMNPSTTEEELCQHFGSIGIIKTDKKTQRPKVWMYKDKATGLPKGEATVTYEDSNAASSAIQWFDGKDFNGSTIKVSLAQRQNTWGGGKGGGGGGFRGGRGGGPGGGGRGGGRGGGGGMGGGPPSGNREGDWRCPNPTCGNTNFSWRKACNRCNEEKPGGGGGGSGVGGGNGGGGRGAGGPPGRGGRGGGGRGGGGGGWGGRGGERGGSRGGGRDGGDRRGYGPGGGGGGGGDRDRNTGGGAMRGDGGARDRQRPY</sequence>
<gene>
    <name evidence="13" type="ORF">O3G_MSEX002494</name>
</gene>
<feature type="domain" description="RanBP2-type" evidence="12">
    <location>
        <begin position="203"/>
        <end position="234"/>
    </location>
</feature>
<dbReference type="Proteomes" id="UP000791440">
    <property type="component" value="Unassembled WGS sequence"/>
</dbReference>
<keyword evidence="4 9" id="KW-0863">Zinc-finger</keyword>
<feature type="domain" description="RRM" evidence="11">
    <location>
        <begin position="70"/>
        <end position="156"/>
    </location>
</feature>
<feature type="compositionally biased region" description="Gly residues" evidence="10">
    <location>
        <begin position="160"/>
        <end position="199"/>
    </location>
</feature>
<evidence type="ECO:0000313" key="13">
    <source>
        <dbReference type="EMBL" id="KAG6442605.1"/>
    </source>
</evidence>
<dbReference type="GO" id="GO:0006355">
    <property type="term" value="P:regulation of DNA-templated transcription"/>
    <property type="evidence" value="ECO:0007669"/>
    <property type="project" value="InterPro"/>
</dbReference>
<evidence type="ECO:0000256" key="10">
    <source>
        <dbReference type="SAM" id="MobiDB-lite"/>
    </source>
</evidence>
<dbReference type="Pfam" id="PF00076">
    <property type="entry name" value="RRM_1"/>
    <property type="match status" value="1"/>
</dbReference>
<dbReference type="GO" id="GO:0005634">
    <property type="term" value="C:nucleus"/>
    <property type="evidence" value="ECO:0007669"/>
    <property type="project" value="UniProtKB-SubCell"/>
</dbReference>
<dbReference type="PROSITE" id="PS50199">
    <property type="entry name" value="ZF_RANBP2_2"/>
    <property type="match status" value="1"/>
</dbReference>
<feature type="compositionally biased region" description="Basic and acidic residues" evidence="10">
    <location>
        <begin position="322"/>
        <end position="331"/>
    </location>
</feature>
<dbReference type="InterPro" id="IPR001876">
    <property type="entry name" value="Znf_RanBP2"/>
</dbReference>
<keyword evidence="6 8" id="KW-0694">RNA-binding</keyword>
<keyword evidence="7" id="KW-0539">Nucleus</keyword>
<comment type="subcellular location">
    <subcellularLocation>
        <location evidence="1">Nucleus</location>
    </subcellularLocation>
</comment>
<comment type="similarity">
    <text evidence="2">Belongs to the RRM TET family.</text>
</comment>
<dbReference type="InterPro" id="IPR000504">
    <property type="entry name" value="RRM_dom"/>
</dbReference>
<reference evidence="13" key="1">
    <citation type="journal article" date="2016" name="Insect Biochem. Mol. Biol.">
        <title>Multifaceted biological insights from a draft genome sequence of the tobacco hornworm moth, Manduca sexta.</title>
        <authorList>
            <person name="Kanost M.R."/>
            <person name="Arrese E.L."/>
            <person name="Cao X."/>
            <person name="Chen Y.R."/>
            <person name="Chellapilla S."/>
            <person name="Goldsmith M.R."/>
            <person name="Grosse-Wilde E."/>
            <person name="Heckel D.G."/>
            <person name="Herndon N."/>
            <person name="Jiang H."/>
            <person name="Papanicolaou A."/>
            <person name="Qu J."/>
            <person name="Soulages J.L."/>
            <person name="Vogel H."/>
            <person name="Walters J."/>
            <person name="Waterhouse R.M."/>
            <person name="Ahn S.J."/>
            <person name="Almeida F.C."/>
            <person name="An C."/>
            <person name="Aqrawi P."/>
            <person name="Bretschneider A."/>
            <person name="Bryant W.B."/>
            <person name="Bucks S."/>
            <person name="Chao H."/>
            <person name="Chevignon G."/>
            <person name="Christen J.M."/>
            <person name="Clarke D.F."/>
            <person name="Dittmer N.T."/>
            <person name="Ferguson L.C.F."/>
            <person name="Garavelou S."/>
            <person name="Gordon K.H.J."/>
            <person name="Gunaratna R.T."/>
            <person name="Han Y."/>
            <person name="Hauser F."/>
            <person name="He Y."/>
            <person name="Heidel-Fischer H."/>
            <person name="Hirsh A."/>
            <person name="Hu Y."/>
            <person name="Jiang H."/>
            <person name="Kalra D."/>
            <person name="Klinner C."/>
            <person name="Konig C."/>
            <person name="Kovar C."/>
            <person name="Kroll A.R."/>
            <person name="Kuwar S.S."/>
            <person name="Lee S.L."/>
            <person name="Lehman R."/>
            <person name="Li K."/>
            <person name="Li Z."/>
            <person name="Liang H."/>
            <person name="Lovelace S."/>
            <person name="Lu Z."/>
            <person name="Mansfield J.H."/>
            <person name="McCulloch K.J."/>
            <person name="Mathew T."/>
            <person name="Morton B."/>
            <person name="Muzny D.M."/>
            <person name="Neunemann D."/>
            <person name="Ongeri F."/>
            <person name="Pauchet Y."/>
            <person name="Pu L.L."/>
            <person name="Pyrousis I."/>
            <person name="Rao X.J."/>
            <person name="Redding A."/>
            <person name="Roesel C."/>
            <person name="Sanchez-Gracia A."/>
            <person name="Schaack S."/>
            <person name="Shukla A."/>
            <person name="Tetreau G."/>
            <person name="Wang Y."/>
            <person name="Xiong G.H."/>
            <person name="Traut W."/>
            <person name="Walsh T.K."/>
            <person name="Worley K.C."/>
            <person name="Wu D."/>
            <person name="Wu W."/>
            <person name="Wu Y.Q."/>
            <person name="Zhang X."/>
            <person name="Zou Z."/>
            <person name="Zucker H."/>
            <person name="Briscoe A.D."/>
            <person name="Burmester T."/>
            <person name="Clem R.J."/>
            <person name="Feyereisen R."/>
            <person name="Grimmelikhuijzen C.J.P."/>
            <person name="Hamodrakas S.J."/>
            <person name="Hansson B.S."/>
            <person name="Huguet E."/>
            <person name="Jermiin L.S."/>
            <person name="Lan Q."/>
            <person name="Lehman H.K."/>
            <person name="Lorenzen M."/>
            <person name="Merzendorfer H."/>
            <person name="Michalopoulos I."/>
            <person name="Morton D.B."/>
            <person name="Muthukrishnan S."/>
            <person name="Oakeshott J.G."/>
            <person name="Palmer W."/>
            <person name="Park Y."/>
            <person name="Passarelli A.L."/>
            <person name="Rozas J."/>
            <person name="Schwartz L.M."/>
            <person name="Smith W."/>
            <person name="Southgate A."/>
            <person name="Vilcinskas A."/>
            <person name="Vogt R."/>
            <person name="Wang P."/>
            <person name="Werren J."/>
            <person name="Yu X.Q."/>
            <person name="Zhou J.J."/>
            <person name="Brown S.J."/>
            <person name="Scherer S.E."/>
            <person name="Richards S."/>
            <person name="Blissard G.W."/>
        </authorList>
    </citation>
    <scope>NUCLEOTIDE SEQUENCE</scope>
</reference>
<evidence type="ECO:0000256" key="1">
    <source>
        <dbReference type="ARBA" id="ARBA00004123"/>
    </source>
</evidence>
<comment type="caution">
    <text evidence="13">The sequence shown here is derived from an EMBL/GenBank/DDBJ whole genome shotgun (WGS) entry which is preliminary data.</text>
</comment>
<feature type="region of interest" description="Disordered" evidence="10">
    <location>
        <begin position="157"/>
        <end position="205"/>
    </location>
</feature>
<evidence type="ECO:0008006" key="15">
    <source>
        <dbReference type="Google" id="ProtNLM"/>
    </source>
</evidence>
<keyword evidence="3" id="KW-0479">Metal-binding</keyword>
<feature type="compositionally biased region" description="Gly residues" evidence="10">
    <location>
        <begin position="297"/>
        <end position="306"/>
    </location>
</feature>
<evidence type="ECO:0000256" key="7">
    <source>
        <dbReference type="ARBA" id="ARBA00023242"/>
    </source>
</evidence>
<dbReference type="GO" id="GO:0008270">
    <property type="term" value="F:zinc ion binding"/>
    <property type="evidence" value="ECO:0007669"/>
    <property type="project" value="UniProtKB-KW"/>
</dbReference>
<evidence type="ECO:0000256" key="3">
    <source>
        <dbReference type="ARBA" id="ARBA00022723"/>
    </source>
</evidence>
<dbReference type="EMBL" id="JH668295">
    <property type="protein sequence ID" value="KAG6442605.1"/>
    <property type="molecule type" value="Genomic_DNA"/>
</dbReference>
<feature type="compositionally biased region" description="Basic and acidic residues" evidence="10">
    <location>
        <begin position="278"/>
        <end position="296"/>
    </location>
</feature>
<dbReference type="InterPro" id="IPR034870">
    <property type="entry name" value="TET_fam"/>
</dbReference>